<sequence length="617" mass="68871">MEPSSDLNNPNHMPTFTNPTDIARETLKLLSVRRLLPTPENYQKIYDETSGKPSGGGNQGADQALQKILQGLAKKNPALSKTLALIDKAIGERDWKEFESGMSALVGQSGGEEASWANLIRELLKQWDLKQSGLPIARKKEGVERVLINFASDSRNLHKKLQALVNAWAKNPAGQAGMQMDEGASDSEEAEPGRVAQISTPVAGVKALAVSADALSKDNFRLLREMLAQTLETGIVPHLTQFPELAGEANKLAVTVRVAESPDALEKLSRSLKQFWIKLELRGESDAVIMDGLLKLLKLLVDNISELSLDDQWLHGQIAVVQEIISQPLNPRVIYDVERSFKELIYKQGALKQGLNDAKTTLKNMVTSFIGRLGEMSSSTSEYNKRIEGYSEQISKTDDINQLNRILENLMSDTKGMQVDMQRSRDEMEETRKQVEASENKIRELEAELDKTTSLVHEDFLTGTLNRRGMEDAFQREFARSERTHTPLCVALFDIDYFKRLNDTYGHDAGDDALVHLVHVVKETLRPTDVIARFGGEEFVIILPETGVEEGMKTMMRLQRELTKKFFLHKNEKVLITFSAGIALRQPDESADAIISRADQALYKAKAAGRNRVFAAE</sequence>
<dbReference type="GO" id="GO:0052621">
    <property type="term" value="F:diguanylate cyclase activity"/>
    <property type="evidence" value="ECO:0007669"/>
    <property type="project" value="UniProtKB-EC"/>
</dbReference>
<keyword evidence="3" id="KW-0175">Coiled coil</keyword>
<dbReference type="PANTHER" id="PTHR45138">
    <property type="entry name" value="REGULATORY COMPONENTS OF SENSORY TRANSDUCTION SYSTEM"/>
    <property type="match status" value="1"/>
</dbReference>
<evidence type="ECO:0000313" key="6">
    <source>
        <dbReference type="EMBL" id="BAN35526.1"/>
    </source>
</evidence>
<dbReference type="PANTHER" id="PTHR45138:SF9">
    <property type="entry name" value="DIGUANYLATE CYCLASE DGCM-RELATED"/>
    <property type="match status" value="1"/>
</dbReference>
<evidence type="ECO:0000256" key="1">
    <source>
        <dbReference type="ARBA" id="ARBA00012528"/>
    </source>
</evidence>
<dbReference type="AlphaFoldDB" id="S6AHA4"/>
<dbReference type="SMART" id="SM00267">
    <property type="entry name" value="GGDEF"/>
    <property type="match status" value="1"/>
</dbReference>
<dbReference type="PROSITE" id="PS50887">
    <property type="entry name" value="GGDEF"/>
    <property type="match status" value="1"/>
</dbReference>
<dbReference type="FunFam" id="3.30.70.270:FF:000001">
    <property type="entry name" value="Diguanylate cyclase domain protein"/>
    <property type="match status" value="1"/>
</dbReference>
<dbReference type="eggNOG" id="COG3706">
    <property type="taxonomic scope" value="Bacteria"/>
</dbReference>
<evidence type="ECO:0000313" key="7">
    <source>
        <dbReference type="Proteomes" id="UP000015559"/>
    </source>
</evidence>
<dbReference type="EMBL" id="AP013066">
    <property type="protein sequence ID" value="BAN35526.1"/>
    <property type="molecule type" value="Genomic_DNA"/>
</dbReference>
<gene>
    <name evidence="6" type="ORF">SCD_n01705</name>
</gene>
<dbReference type="InterPro" id="IPR029787">
    <property type="entry name" value="Nucleotide_cyclase"/>
</dbReference>
<comment type="catalytic activity">
    <reaction evidence="2">
        <text>2 GTP = 3',3'-c-di-GMP + 2 diphosphate</text>
        <dbReference type="Rhea" id="RHEA:24898"/>
        <dbReference type="ChEBI" id="CHEBI:33019"/>
        <dbReference type="ChEBI" id="CHEBI:37565"/>
        <dbReference type="ChEBI" id="CHEBI:58805"/>
        <dbReference type="EC" id="2.7.7.65"/>
    </reaction>
</comment>
<dbReference type="EC" id="2.7.7.65" evidence="1"/>
<dbReference type="KEGG" id="sdr:SCD_n01705"/>
<reference evidence="6 7" key="1">
    <citation type="journal article" date="2012" name="Appl. Environ. Microbiol.">
        <title>Draft genome sequence of a psychrotolerant sulfur-oxidizing bacterium, Sulfuricella denitrificans skB26, and proteomic insights into cold adaptation.</title>
        <authorList>
            <person name="Watanabe T."/>
            <person name="Kojima H."/>
            <person name="Fukui M."/>
        </authorList>
    </citation>
    <scope>NUCLEOTIDE SEQUENCE [LARGE SCALE GENOMIC DNA]</scope>
    <source>
        <strain evidence="7">skB26</strain>
    </source>
</reference>
<dbReference type="InterPro" id="IPR050469">
    <property type="entry name" value="Diguanylate_Cyclase"/>
</dbReference>
<dbReference type="NCBIfam" id="TIGR00254">
    <property type="entry name" value="GGDEF"/>
    <property type="match status" value="1"/>
</dbReference>
<dbReference type="InterPro" id="IPR000160">
    <property type="entry name" value="GGDEF_dom"/>
</dbReference>
<keyword evidence="7" id="KW-1185">Reference proteome</keyword>
<evidence type="ECO:0000256" key="4">
    <source>
        <dbReference type="SAM" id="MobiDB-lite"/>
    </source>
</evidence>
<feature type="coiled-coil region" evidence="3">
    <location>
        <begin position="421"/>
        <end position="455"/>
    </location>
</feature>
<accession>S6AHA4</accession>
<dbReference type="HOGENOM" id="CLU_029027_0_0_4"/>
<dbReference type="CDD" id="cd01949">
    <property type="entry name" value="GGDEF"/>
    <property type="match status" value="1"/>
</dbReference>
<feature type="region of interest" description="Disordered" evidence="4">
    <location>
        <begin position="1"/>
        <end position="20"/>
    </location>
</feature>
<dbReference type="Proteomes" id="UP000015559">
    <property type="component" value="Chromosome"/>
</dbReference>
<feature type="domain" description="GGDEF" evidence="5">
    <location>
        <begin position="486"/>
        <end position="617"/>
    </location>
</feature>
<dbReference type="Pfam" id="PF00990">
    <property type="entry name" value="GGDEF"/>
    <property type="match status" value="1"/>
</dbReference>
<dbReference type="Gene3D" id="3.30.70.270">
    <property type="match status" value="1"/>
</dbReference>
<dbReference type="InterPro" id="IPR043128">
    <property type="entry name" value="Rev_trsase/Diguanyl_cyclase"/>
</dbReference>
<dbReference type="STRING" id="1163617.SCD_n01705"/>
<proteinExistence type="predicted"/>
<evidence type="ECO:0000256" key="2">
    <source>
        <dbReference type="ARBA" id="ARBA00034247"/>
    </source>
</evidence>
<evidence type="ECO:0000259" key="5">
    <source>
        <dbReference type="PROSITE" id="PS50887"/>
    </source>
</evidence>
<organism evidence="6 7">
    <name type="scientific">Sulfuricella denitrificans (strain DSM 22764 / NBRC 105220 / skB26)</name>
    <dbReference type="NCBI Taxonomy" id="1163617"/>
    <lineage>
        <taxon>Bacteria</taxon>
        <taxon>Pseudomonadati</taxon>
        <taxon>Pseudomonadota</taxon>
        <taxon>Betaproteobacteria</taxon>
        <taxon>Nitrosomonadales</taxon>
        <taxon>Sulfuricellaceae</taxon>
        <taxon>Sulfuricella</taxon>
    </lineage>
</organism>
<dbReference type="SUPFAM" id="SSF55073">
    <property type="entry name" value="Nucleotide cyclase"/>
    <property type="match status" value="1"/>
</dbReference>
<protein>
    <recommendedName>
        <fullName evidence="1">diguanylate cyclase</fullName>
        <ecNumber evidence="1">2.7.7.65</ecNumber>
    </recommendedName>
</protein>
<name>S6AHA4_SULDS</name>
<evidence type="ECO:0000256" key="3">
    <source>
        <dbReference type="SAM" id="Coils"/>
    </source>
</evidence>